<dbReference type="EMBL" id="BMCJ01000009">
    <property type="protein sequence ID" value="GGD02692.1"/>
    <property type="molecule type" value="Genomic_DNA"/>
</dbReference>
<proteinExistence type="predicted"/>
<name>A0ABQ1PSW8_9BACI</name>
<evidence type="ECO:0000256" key="1">
    <source>
        <dbReference type="SAM" id="MobiDB-lite"/>
    </source>
</evidence>
<evidence type="ECO:0000313" key="3">
    <source>
        <dbReference type="EMBL" id="GGD02692.1"/>
    </source>
</evidence>
<feature type="domain" description="PRC-barrel" evidence="2">
    <location>
        <begin position="3"/>
        <end position="76"/>
    </location>
</feature>
<gene>
    <name evidence="3" type="ORF">GCM10007216_36830</name>
</gene>
<dbReference type="RefSeq" id="WP_062443967.1">
    <property type="nucleotide sequence ID" value="NZ_BMCJ01000009.1"/>
</dbReference>
<dbReference type="InterPro" id="IPR011033">
    <property type="entry name" value="PRC_barrel-like_sf"/>
</dbReference>
<accession>A0ABQ1PSW8</accession>
<sequence length="261" mass="30694">MLYFASTLKNYNIQANDGELGKVKDLYFDDKKWTVRYLVADTRKWLPGKKVVVSPSGVKAVDTGEEVVHVENNKEDIRHNATLEEKQDFSYEKEMELSDTFGWKQYWAGEFLWGGYLTPMDPVEEPARAAEPQTTQEPPINDNVHDRKDKLRSSESIKGEFKHGVVHGENGKIGYIKDLMIDEGTWRIRYLLVDTSEWSTNERVLLSPDWLQSVDWLTNDFYIDLKLETIEDGPNYEKDQTVTKEFEEMIYRKYRKEPYWQ</sequence>
<dbReference type="InterPro" id="IPR027275">
    <property type="entry name" value="PRC-brl_dom"/>
</dbReference>
<feature type="region of interest" description="Disordered" evidence="1">
    <location>
        <begin position="126"/>
        <end position="149"/>
    </location>
</feature>
<protein>
    <recommendedName>
        <fullName evidence="2">PRC-barrel domain-containing protein</fullName>
    </recommendedName>
</protein>
<dbReference type="Pfam" id="PF05239">
    <property type="entry name" value="PRC"/>
    <property type="match status" value="2"/>
</dbReference>
<evidence type="ECO:0000259" key="2">
    <source>
        <dbReference type="Pfam" id="PF05239"/>
    </source>
</evidence>
<feature type="domain" description="PRC-barrel" evidence="2">
    <location>
        <begin position="165"/>
        <end position="215"/>
    </location>
</feature>
<evidence type="ECO:0000313" key="4">
    <source>
        <dbReference type="Proteomes" id="UP000619534"/>
    </source>
</evidence>
<dbReference type="Gene3D" id="3.90.50.10">
    <property type="entry name" value="Photosynthetic Reaction Center, subunit H, domain 2"/>
    <property type="match status" value="2"/>
</dbReference>
<organism evidence="3 4">
    <name type="scientific">Thalassobacillus devorans</name>
    <dbReference type="NCBI Taxonomy" id="279813"/>
    <lineage>
        <taxon>Bacteria</taxon>
        <taxon>Bacillati</taxon>
        <taxon>Bacillota</taxon>
        <taxon>Bacilli</taxon>
        <taxon>Bacillales</taxon>
        <taxon>Bacillaceae</taxon>
        <taxon>Thalassobacillus</taxon>
    </lineage>
</organism>
<dbReference type="Proteomes" id="UP000619534">
    <property type="component" value="Unassembled WGS sequence"/>
</dbReference>
<dbReference type="InterPro" id="IPR014747">
    <property type="entry name" value="Bac_photo_RC_H_C"/>
</dbReference>
<reference evidence="4" key="1">
    <citation type="journal article" date="2019" name="Int. J. Syst. Evol. Microbiol.">
        <title>The Global Catalogue of Microorganisms (GCM) 10K type strain sequencing project: providing services to taxonomists for standard genome sequencing and annotation.</title>
        <authorList>
            <consortium name="The Broad Institute Genomics Platform"/>
            <consortium name="The Broad Institute Genome Sequencing Center for Infectious Disease"/>
            <person name="Wu L."/>
            <person name="Ma J."/>
        </authorList>
    </citation>
    <scope>NUCLEOTIDE SEQUENCE [LARGE SCALE GENOMIC DNA]</scope>
    <source>
        <strain evidence="4">CCM 7282</strain>
    </source>
</reference>
<dbReference type="SUPFAM" id="SSF50346">
    <property type="entry name" value="PRC-barrel domain"/>
    <property type="match status" value="2"/>
</dbReference>
<keyword evidence="4" id="KW-1185">Reference proteome</keyword>
<comment type="caution">
    <text evidence="3">The sequence shown here is derived from an EMBL/GenBank/DDBJ whole genome shotgun (WGS) entry which is preliminary data.</text>
</comment>